<dbReference type="AlphaFoldDB" id="A0A0L6UKC0"/>
<accession>A0A0L6UKC0</accession>
<dbReference type="Proteomes" id="UP000037035">
    <property type="component" value="Unassembled WGS sequence"/>
</dbReference>
<comment type="caution">
    <text evidence="1">The sequence shown here is derived from an EMBL/GenBank/DDBJ whole genome shotgun (WGS) entry which is preliminary data.</text>
</comment>
<dbReference type="VEuPathDB" id="FungiDB:VP01_52g7"/>
<gene>
    <name evidence="1" type="ORF">VP01_52g7</name>
</gene>
<reference evidence="1 2" key="1">
    <citation type="submission" date="2015-08" db="EMBL/GenBank/DDBJ databases">
        <title>Next Generation Sequencing and Analysis of the Genome of Puccinia sorghi L Schw, the Causal Agent of Maize Common Rust.</title>
        <authorList>
            <person name="Rochi L."/>
            <person name="Burguener G."/>
            <person name="Darino M."/>
            <person name="Turjanski A."/>
            <person name="Kreff E."/>
            <person name="Dieguez M.J."/>
            <person name="Sacco F."/>
        </authorList>
    </citation>
    <scope>NUCLEOTIDE SEQUENCE [LARGE SCALE GENOMIC DNA]</scope>
    <source>
        <strain evidence="1 2">RO10H11247</strain>
    </source>
</reference>
<keyword evidence="2" id="KW-1185">Reference proteome</keyword>
<dbReference type="EMBL" id="LAVV01010498">
    <property type="protein sequence ID" value="KNZ48958.1"/>
    <property type="molecule type" value="Genomic_DNA"/>
</dbReference>
<proteinExistence type="predicted"/>
<organism evidence="1 2">
    <name type="scientific">Puccinia sorghi</name>
    <dbReference type="NCBI Taxonomy" id="27349"/>
    <lineage>
        <taxon>Eukaryota</taxon>
        <taxon>Fungi</taxon>
        <taxon>Dikarya</taxon>
        <taxon>Basidiomycota</taxon>
        <taxon>Pucciniomycotina</taxon>
        <taxon>Pucciniomycetes</taxon>
        <taxon>Pucciniales</taxon>
        <taxon>Pucciniaceae</taxon>
        <taxon>Puccinia</taxon>
    </lineage>
</organism>
<evidence type="ECO:0000313" key="2">
    <source>
        <dbReference type="Proteomes" id="UP000037035"/>
    </source>
</evidence>
<sequence length="385" mass="43254">MSNAKNKPSQTTNNFKTTEAIQTMAKIDLIYLKLAINAIPTLTLDNFSIWHTQILHYLDHLSLKDFFVESKGKISASDTQNVRTVLTSKMDATVHANVITHTNKNDTLLIWKSINKYFASQHTANHARVWNQFSCLAFNNSDVLGFITKTKAAIEQLHKVAAITPDLVLDHLRLHANQLAIDASAQSSATGQKQVSLFTDASKKCKYKAHNTLANHPKSRCWKLYPHLRPLPPSSTIITYILREVQQASVMNRRQEMRKQGKDSINIQQPVSRNIQPTKFQPATTTPPMDWAKQMEELSRKVEAFTAQKSLPPHMVTGTAPGNPVSFREPMRCFYCFQLNHGTARCSVLSLDESKGAVKRIGKGFFLPENSQMSLRSAVTLGHSE</sequence>
<protein>
    <submittedName>
        <fullName evidence="1">Uncharacterized protein</fullName>
    </submittedName>
</protein>
<evidence type="ECO:0000313" key="1">
    <source>
        <dbReference type="EMBL" id="KNZ48958.1"/>
    </source>
</evidence>
<dbReference type="OrthoDB" id="8003956at2759"/>
<name>A0A0L6UKC0_9BASI</name>